<dbReference type="KEGG" id="dds:Ddes_1295"/>
<dbReference type="Pfam" id="PF05728">
    <property type="entry name" value="UPF0227"/>
    <property type="match status" value="1"/>
</dbReference>
<gene>
    <name evidence="1" type="ordered locus">Ddes_1295</name>
</gene>
<dbReference type="PANTHER" id="PTHR35602:SF2">
    <property type="entry name" value="UPF0227 PROTEIN YCFP"/>
    <property type="match status" value="1"/>
</dbReference>
<dbReference type="STRING" id="525146.Ddes_1295"/>
<organism evidence="1">
    <name type="scientific">Desulfovibrio desulfuricans (strain ATCC 27774 / DSM 6949 / MB)</name>
    <dbReference type="NCBI Taxonomy" id="525146"/>
    <lineage>
        <taxon>Bacteria</taxon>
        <taxon>Pseudomonadati</taxon>
        <taxon>Thermodesulfobacteriota</taxon>
        <taxon>Desulfovibrionia</taxon>
        <taxon>Desulfovibrionales</taxon>
        <taxon>Desulfovibrionaceae</taxon>
        <taxon>Desulfovibrio</taxon>
    </lineage>
</organism>
<sequence length="186" mass="20288">MIAYVHGFNSSPASNTFGLLRRVFPNAHALRYPSSGLFPENLAHLQGQVAALRAEEAGPLVLVGSSLGGFYASQLSALLACNCALFNPVVRPAQALRQFVGPNTCFHGGQRWEFTDEMCDSYAIFSDARKAFVERLVVLGRADTLLDPAEARAYWKNHARIHETDDGHSLAALDGIITETLAAWQQ</sequence>
<dbReference type="InterPro" id="IPR008886">
    <property type="entry name" value="UPF0227/Esterase_YqiA"/>
</dbReference>
<evidence type="ECO:0000313" key="1">
    <source>
        <dbReference type="EMBL" id="ACL49198.1"/>
    </source>
</evidence>
<dbReference type="Gene3D" id="3.40.50.1820">
    <property type="entry name" value="alpha/beta hydrolase"/>
    <property type="match status" value="1"/>
</dbReference>
<evidence type="ECO:0008006" key="2">
    <source>
        <dbReference type="Google" id="ProtNLM"/>
    </source>
</evidence>
<name>B8J0C1_DESDA</name>
<dbReference type="HOGENOM" id="CLU_090996_2_0_7"/>
<reference evidence="1" key="1">
    <citation type="submission" date="2009-01" db="EMBL/GenBank/DDBJ databases">
        <title>Complete sequence of Desulfovibrio desulfuricans subsp. desulfuricans str. ATCC 27774.</title>
        <authorList>
            <consortium name="US DOE Joint Genome Institute"/>
            <person name="Lucas S."/>
            <person name="Copeland A."/>
            <person name="Lapidus A."/>
            <person name="Glavina del Rio T."/>
            <person name="Tice H."/>
            <person name="Bruce D."/>
            <person name="Goodwin L."/>
            <person name="Pitluck S."/>
            <person name="Sims D."/>
            <person name="Lu M."/>
            <person name="Kiss H."/>
            <person name="Meineke L."/>
            <person name="Brettin T."/>
            <person name="Detter J.C."/>
            <person name="Han C."/>
            <person name="Larimer F."/>
            <person name="Land M."/>
            <person name="Hauser L."/>
            <person name="Kyrpides N."/>
            <person name="Ovchinnikova G."/>
            <person name="Hazen T.C."/>
        </authorList>
    </citation>
    <scope>NUCLEOTIDE SEQUENCE [LARGE SCALE GENOMIC DNA]</scope>
    <source>
        <strain evidence="1">ATCC 27774</strain>
    </source>
</reference>
<dbReference type="EMBL" id="CP001358">
    <property type="protein sequence ID" value="ACL49198.1"/>
    <property type="molecule type" value="Genomic_DNA"/>
</dbReference>
<dbReference type="InterPro" id="IPR029058">
    <property type="entry name" value="AB_hydrolase_fold"/>
</dbReference>
<protein>
    <recommendedName>
        <fullName evidence="2">Esterase</fullName>
    </recommendedName>
</protein>
<accession>B8J0C1</accession>
<dbReference type="SUPFAM" id="SSF53474">
    <property type="entry name" value="alpha/beta-Hydrolases"/>
    <property type="match status" value="1"/>
</dbReference>
<dbReference type="ESTHER" id="desda-b8j0c1">
    <property type="family name" value="abh_upf00227"/>
</dbReference>
<dbReference type="PANTHER" id="PTHR35602">
    <property type="entry name" value="ESTERASE YQIA-RELATED"/>
    <property type="match status" value="1"/>
</dbReference>
<dbReference type="eggNOG" id="COG3150">
    <property type="taxonomic scope" value="Bacteria"/>
</dbReference>
<proteinExistence type="predicted"/>
<dbReference type="AlphaFoldDB" id="B8J0C1"/>